<reference evidence="2" key="1">
    <citation type="submission" date="2015-09" db="EMBL/GenBank/DDBJ databases">
        <authorList>
            <person name="Sai Rama Sridatta P."/>
        </authorList>
    </citation>
    <scope>NUCLEOTIDE SEQUENCE [LARGE SCALE GENOMIC DNA]</scope>
</reference>
<dbReference type="Proteomes" id="UP000314980">
    <property type="component" value="Unassembled WGS sequence"/>
</dbReference>
<organism evidence="1 2">
    <name type="scientific">Lates calcarifer</name>
    <name type="common">Barramundi</name>
    <name type="synonym">Holocentrus calcarifer</name>
    <dbReference type="NCBI Taxonomy" id="8187"/>
    <lineage>
        <taxon>Eukaryota</taxon>
        <taxon>Metazoa</taxon>
        <taxon>Chordata</taxon>
        <taxon>Craniata</taxon>
        <taxon>Vertebrata</taxon>
        <taxon>Euteleostomi</taxon>
        <taxon>Actinopterygii</taxon>
        <taxon>Neopterygii</taxon>
        <taxon>Teleostei</taxon>
        <taxon>Neoteleostei</taxon>
        <taxon>Acanthomorphata</taxon>
        <taxon>Carangaria</taxon>
        <taxon>Carangaria incertae sedis</taxon>
        <taxon>Centropomidae</taxon>
        <taxon>Lates</taxon>
    </lineage>
</organism>
<accession>A0A4W6DXG9</accession>
<dbReference type="GeneTree" id="ENSGT00990000203778"/>
<keyword evidence="2" id="KW-1185">Reference proteome</keyword>
<evidence type="ECO:0000313" key="1">
    <source>
        <dbReference type="Ensembl" id="ENSLCAP00010029480.1"/>
    </source>
</evidence>
<evidence type="ECO:0000313" key="2">
    <source>
        <dbReference type="Proteomes" id="UP000314980"/>
    </source>
</evidence>
<dbReference type="PANTHER" id="PTHR34034">
    <property type="entry name" value="PROTEIN FAM180A-RELATED"/>
    <property type="match status" value="1"/>
</dbReference>
<dbReference type="Ensembl" id="ENSLCAT00010030134.1">
    <property type="protein sequence ID" value="ENSLCAP00010029480.1"/>
    <property type="gene ID" value="ENSLCAG00010013847.1"/>
</dbReference>
<reference evidence="1" key="2">
    <citation type="submission" date="2025-08" db="UniProtKB">
        <authorList>
            <consortium name="Ensembl"/>
        </authorList>
    </citation>
    <scope>IDENTIFICATION</scope>
</reference>
<dbReference type="PANTHER" id="PTHR34034:SF2">
    <property type="entry name" value="PROTEIN FAM180A"/>
    <property type="match status" value="1"/>
</dbReference>
<dbReference type="AlphaFoldDB" id="A0A4W6DXG9"/>
<evidence type="ECO:0008006" key="3">
    <source>
        <dbReference type="Google" id="ProtNLM"/>
    </source>
</evidence>
<name>A0A4W6DXG9_LATCA</name>
<proteinExistence type="predicted"/>
<dbReference type="InParanoid" id="A0A4W6DXG9"/>
<sequence length="182" mass="21266">CLCVLKGLHVWIRSTTIQKYCCLLCITANWLLDPFSKMEKRMVFGLSFLCLDSQNKWQIFLFLSCVQLLLGGVEIDRDNNIILLDKEMASMRLGRSFLSQINDNIPRRLSSMVQMVTTMERQQRRLLTKKQFESLVLSMVYSAHQAWHQQREEEQEAWGGVLLQLVNVTVHDLRGNYLFSYA</sequence>
<dbReference type="Pfam" id="PF15173">
    <property type="entry name" value="FAM180"/>
    <property type="match status" value="1"/>
</dbReference>
<dbReference type="InterPro" id="IPR029170">
    <property type="entry name" value="FAM180"/>
</dbReference>
<protein>
    <recommendedName>
        <fullName evidence="3">Family with sequence similarity 180 member B</fullName>
    </recommendedName>
</protein>
<reference evidence="1" key="3">
    <citation type="submission" date="2025-09" db="UniProtKB">
        <authorList>
            <consortium name="Ensembl"/>
        </authorList>
    </citation>
    <scope>IDENTIFICATION</scope>
</reference>